<evidence type="ECO:0000256" key="1">
    <source>
        <dbReference type="ARBA" id="ARBA00004496"/>
    </source>
</evidence>
<evidence type="ECO:0000256" key="8">
    <source>
        <dbReference type="PROSITE-ProRule" id="PRU01091"/>
    </source>
</evidence>
<evidence type="ECO:0000256" key="5">
    <source>
        <dbReference type="ARBA" id="ARBA00023125"/>
    </source>
</evidence>
<dbReference type="Proteomes" id="UP000198935">
    <property type="component" value="Unassembled WGS sequence"/>
</dbReference>
<dbReference type="STRING" id="1503961.SAMN05421736_106166"/>
<dbReference type="InterPro" id="IPR001867">
    <property type="entry name" value="OmpR/PhoB-type_DNA-bd"/>
</dbReference>
<feature type="modified residue" description="4-aspartylphosphate" evidence="7">
    <location>
        <position position="48"/>
    </location>
</feature>
<dbReference type="InterPro" id="IPR036388">
    <property type="entry name" value="WH-like_DNA-bd_sf"/>
</dbReference>
<evidence type="ECO:0000256" key="7">
    <source>
        <dbReference type="PROSITE-ProRule" id="PRU00169"/>
    </source>
</evidence>
<evidence type="ECO:0000256" key="6">
    <source>
        <dbReference type="ARBA" id="ARBA00023163"/>
    </source>
</evidence>
<dbReference type="PROSITE" id="PS51755">
    <property type="entry name" value="OMPR_PHOB"/>
    <property type="match status" value="1"/>
</dbReference>
<evidence type="ECO:0000256" key="2">
    <source>
        <dbReference type="ARBA" id="ARBA00022553"/>
    </source>
</evidence>
<dbReference type="GO" id="GO:0032993">
    <property type="term" value="C:protein-DNA complex"/>
    <property type="evidence" value="ECO:0007669"/>
    <property type="project" value="TreeGrafter"/>
</dbReference>
<dbReference type="FunFam" id="3.40.50.2300:FF:000001">
    <property type="entry name" value="DNA-binding response regulator PhoB"/>
    <property type="match status" value="1"/>
</dbReference>
<dbReference type="GO" id="GO:0000156">
    <property type="term" value="F:phosphorelay response regulator activity"/>
    <property type="evidence" value="ECO:0007669"/>
    <property type="project" value="TreeGrafter"/>
</dbReference>
<dbReference type="SUPFAM" id="SSF52172">
    <property type="entry name" value="CheY-like"/>
    <property type="match status" value="1"/>
</dbReference>
<evidence type="ECO:0000259" key="10">
    <source>
        <dbReference type="PROSITE" id="PS51755"/>
    </source>
</evidence>
<dbReference type="FunFam" id="1.10.10.10:FF:000018">
    <property type="entry name" value="DNA-binding response regulator ResD"/>
    <property type="match status" value="1"/>
</dbReference>
<keyword evidence="2 7" id="KW-0597">Phosphoprotein</keyword>
<keyword evidence="5 8" id="KW-0238">DNA-binding</keyword>
<feature type="domain" description="Response regulatory" evidence="9">
    <location>
        <begin position="1"/>
        <end position="114"/>
    </location>
</feature>
<protein>
    <submittedName>
        <fullName evidence="11">Two-component system, OmpR family, response regulator ResD</fullName>
    </submittedName>
</protein>
<dbReference type="GO" id="GO:0000976">
    <property type="term" value="F:transcription cis-regulatory region binding"/>
    <property type="evidence" value="ECO:0007669"/>
    <property type="project" value="TreeGrafter"/>
</dbReference>
<keyword evidence="3" id="KW-0902">Two-component regulatory system</keyword>
<dbReference type="CDD" id="cd17574">
    <property type="entry name" value="REC_OmpR"/>
    <property type="match status" value="1"/>
</dbReference>
<dbReference type="PROSITE" id="PS50110">
    <property type="entry name" value="RESPONSE_REGULATORY"/>
    <property type="match status" value="1"/>
</dbReference>
<dbReference type="InterPro" id="IPR039420">
    <property type="entry name" value="WalR-like"/>
</dbReference>
<name>A0A1H3QHD4_9BACI</name>
<keyword evidence="6" id="KW-0804">Transcription</keyword>
<dbReference type="Gene3D" id="6.10.250.690">
    <property type="match status" value="1"/>
</dbReference>
<dbReference type="InterPro" id="IPR011006">
    <property type="entry name" value="CheY-like_superfamily"/>
</dbReference>
<evidence type="ECO:0000259" key="9">
    <source>
        <dbReference type="PROSITE" id="PS50110"/>
    </source>
</evidence>
<evidence type="ECO:0000313" key="11">
    <source>
        <dbReference type="EMBL" id="SDZ12415.1"/>
    </source>
</evidence>
<dbReference type="GO" id="GO:0005829">
    <property type="term" value="C:cytosol"/>
    <property type="evidence" value="ECO:0007669"/>
    <property type="project" value="TreeGrafter"/>
</dbReference>
<dbReference type="SMART" id="SM00448">
    <property type="entry name" value="REC"/>
    <property type="match status" value="1"/>
</dbReference>
<evidence type="ECO:0000256" key="3">
    <source>
        <dbReference type="ARBA" id="ARBA00023012"/>
    </source>
</evidence>
<keyword evidence="12" id="KW-1185">Reference proteome</keyword>
<feature type="domain" description="OmpR/PhoB-type" evidence="10">
    <location>
        <begin position="124"/>
        <end position="223"/>
    </location>
</feature>
<dbReference type="SMART" id="SM00862">
    <property type="entry name" value="Trans_reg_C"/>
    <property type="match status" value="1"/>
</dbReference>
<dbReference type="InterPro" id="IPR001789">
    <property type="entry name" value="Sig_transdc_resp-reg_receiver"/>
</dbReference>
<gene>
    <name evidence="11" type="ORF">SAMN05421736_106166</name>
</gene>
<accession>A0A1H3QHD4</accession>
<dbReference type="Gene3D" id="1.10.10.10">
    <property type="entry name" value="Winged helix-like DNA-binding domain superfamily/Winged helix DNA-binding domain"/>
    <property type="match status" value="1"/>
</dbReference>
<dbReference type="Pfam" id="PF00486">
    <property type="entry name" value="Trans_reg_C"/>
    <property type="match status" value="1"/>
</dbReference>
<comment type="subcellular location">
    <subcellularLocation>
        <location evidence="1">Cytoplasm</location>
    </subcellularLocation>
</comment>
<feature type="DNA-binding region" description="OmpR/PhoB-type" evidence="8">
    <location>
        <begin position="124"/>
        <end position="223"/>
    </location>
</feature>
<dbReference type="AlphaFoldDB" id="A0A1H3QHD4"/>
<organism evidence="11 12">
    <name type="scientific">Evansella caseinilytica</name>
    <dbReference type="NCBI Taxonomy" id="1503961"/>
    <lineage>
        <taxon>Bacteria</taxon>
        <taxon>Bacillati</taxon>
        <taxon>Bacillota</taxon>
        <taxon>Bacilli</taxon>
        <taxon>Bacillales</taxon>
        <taxon>Bacillaceae</taxon>
        <taxon>Evansella</taxon>
    </lineage>
</organism>
<evidence type="ECO:0000313" key="12">
    <source>
        <dbReference type="Proteomes" id="UP000198935"/>
    </source>
</evidence>
<sequence length="225" mass="26127">MLVDDEVEMRKLLRVCLPSRHFILEEAANGEEALDKLNRSRYDLMILDIMMPEIDGFELLKTLRSYQDNQIPVIMLTALGDTERVVEGLRLGADDYIVKPFEPKELAARVESVLRRTKNKRQQEDTFTLKGLDFYPARYQISVNGNALPLTKKEFQIFHRLASNPGRVYSRDHLLELEWGMEYEGDNRTVDTHIKNVREKLKAAGYHEPLIETVWGIGYKISDNE</sequence>
<dbReference type="EMBL" id="FNPI01000006">
    <property type="protein sequence ID" value="SDZ12415.1"/>
    <property type="molecule type" value="Genomic_DNA"/>
</dbReference>
<dbReference type="Pfam" id="PF00072">
    <property type="entry name" value="Response_reg"/>
    <property type="match status" value="1"/>
</dbReference>
<dbReference type="PANTHER" id="PTHR48111:SF21">
    <property type="entry name" value="DNA-BINDING DUAL MASTER TRANSCRIPTIONAL REGULATOR RPAA"/>
    <property type="match status" value="1"/>
</dbReference>
<keyword evidence="4" id="KW-0805">Transcription regulation</keyword>
<dbReference type="CDD" id="cd00383">
    <property type="entry name" value="trans_reg_C"/>
    <property type="match status" value="1"/>
</dbReference>
<evidence type="ECO:0000256" key="4">
    <source>
        <dbReference type="ARBA" id="ARBA00023015"/>
    </source>
</evidence>
<reference evidence="12" key="1">
    <citation type="submission" date="2016-10" db="EMBL/GenBank/DDBJ databases">
        <authorList>
            <person name="Varghese N."/>
            <person name="Submissions S."/>
        </authorList>
    </citation>
    <scope>NUCLEOTIDE SEQUENCE [LARGE SCALE GENOMIC DNA]</scope>
    <source>
        <strain evidence="12">SP</strain>
    </source>
</reference>
<dbReference type="GO" id="GO:0006355">
    <property type="term" value="P:regulation of DNA-templated transcription"/>
    <property type="evidence" value="ECO:0007669"/>
    <property type="project" value="InterPro"/>
</dbReference>
<proteinExistence type="predicted"/>
<dbReference type="PANTHER" id="PTHR48111">
    <property type="entry name" value="REGULATOR OF RPOS"/>
    <property type="match status" value="1"/>
</dbReference>
<dbReference type="Gene3D" id="3.40.50.2300">
    <property type="match status" value="1"/>
</dbReference>